<feature type="compositionally biased region" description="Polar residues" evidence="2">
    <location>
        <begin position="187"/>
        <end position="200"/>
    </location>
</feature>
<feature type="domain" description="C2H2-type" evidence="3">
    <location>
        <begin position="574"/>
        <end position="601"/>
    </location>
</feature>
<feature type="region of interest" description="Disordered" evidence="2">
    <location>
        <begin position="695"/>
        <end position="718"/>
    </location>
</feature>
<keyword evidence="6" id="KW-1185">Reference proteome</keyword>
<dbReference type="EnsemblPlants" id="Pp3c19_21390V3.1">
    <property type="protein sequence ID" value="Pp3c19_21390V3.1"/>
    <property type="gene ID" value="Pp3c19_21390"/>
</dbReference>
<feature type="compositionally biased region" description="Gly residues" evidence="2">
    <location>
        <begin position="357"/>
        <end position="369"/>
    </location>
</feature>
<feature type="domain" description="C2H2-type" evidence="3">
    <location>
        <begin position="670"/>
        <end position="697"/>
    </location>
</feature>
<dbReference type="PROSITE" id="PS50157">
    <property type="entry name" value="ZINC_FINGER_C2H2_2"/>
    <property type="match status" value="4"/>
</dbReference>
<dbReference type="PROSITE" id="PS00028">
    <property type="entry name" value="ZINC_FINGER_C2H2_1"/>
    <property type="match status" value="4"/>
</dbReference>
<dbReference type="EMBL" id="ABEU02000019">
    <property type="protein sequence ID" value="PNR34593.1"/>
    <property type="molecule type" value="Genomic_DNA"/>
</dbReference>
<accession>A0A2K1IZ88</accession>
<feature type="domain" description="C2H2-type" evidence="3">
    <location>
        <begin position="317"/>
        <end position="344"/>
    </location>
</feature>
<feature type="compositionally biased region" description="Basic residues" evidence="2">
    <location>
        <begin position="448"/>
        <end position="457"/>
    </location>
</feature>
<evidence type="ECO:0000256" key="2">
    <source>
        <dbReference type="SAM" id="MobiDB-lite"/>
    </source>
</evidence>
<keyword evidence="1" id="KW-0863">Zinc-finger</keyword>
<evidence type="ECO:0000313" key="5">
    <source>
        <dbReference type="EnsemblPlants" id="Pp3c19_21390V3.1"/>
    </source>
</evidence>
<sequence length="842" mass="91646">MTLTDGVESSGGKEALEKADRQLDWVDRAKDQASGGADQEREMDLGQEPGANLGADNACKSGPSGVSKMEEENYGVSAEGMEIEPREAAKASVELESIEVVKAEFVDLIERESGTEDYCHKAEVSSSRGNGKTTIQDAESPKHEISLDRPLSCPRRSDTPRLSLRRVNSAKTRSSSLSSQRSVKGSPNQDIHSGATSDSKVNLGLRGTRKRADDAEELRQSSSSEELNGDGNRDREVDEDEVDGTGYRCGICNEDFESAKSLNLHKKYHPQYTLRRNPKRSRKLMDQEYTVEPGVAAPVQALAPTKKTSSTSEEFPKPCTECGKEFSSWKALFGHMRCHPEREWRGIQPPAEKSNPGGQGSGQHAGGFGNLTSFRRKKPSPAPHIPPSPAPLAVFLPEDVNEKSGSLDSRRAPAAGKASDNESDTESIEAAYMSNGDRHTVMGWQTGKRSKRSRQTHRSLDAVNDAKKELSNCRDSAANMAESNDMIEALMLLQAANRSRGRLTPTYTPESHGSKSRSKSRTPESGVEASTEELSKRGEKIKLEVEAASLCGDTEEGGDDFDAGEQGSSARSKYECATCKRQFKSHQALGGHRASHKKVKGCFARTSVNEGGAHEQSLEFMDAEDEEVLKSEEQLPNELQETSHNSEEDKPCCLPDNEEMLNAARKTKAHECSICHRVFNSGQALGGHKRCHWGGTGSGTPGSSEATSAKLVQSGQRNKPLKESVLDLNLPAPECLEEEMAQHLEAGASSINYMAVPSLNFFNIMNNPSRSAYRNKVEQGQHAAFLQGEESSTDNQVENGMEGINQFTNFERAYGPLDTITVHQKPHVASMALVTGLTPTSA</sequence>
<name>A0A2K1IZ88_PHYPA</name>
<dbReference type="SUPFAM" id="SSF57667">
    <property type="entry name" value="beta-beta-alpha zinc fingers"/>
    <property type="match status" value="2"/>
</dbReference>
<dbReference type="InterPro" id="IPR036236">
    <property type="entry name" value="Znf_C2H2_sf"/>
</dbReference>
<dbReference type="PANTHER" id="PTHR47068:SF1">
    <property type="entry name" value="OS02G0659100 PROTEIN"/>
    <property type="match status" value="1"/>
</dbReference>
<keyword evidence="1" id="KW-0862">Zinc</keyword>
<dbReference type="PaxDb" id="3218-PP1S254_44V6.1"/>
<dbReference type="PANTHER" id="PTHR47068">
    <property type="entry name" value="OS02G0659100 PROTEIN"/>
    <property type="match status" value="1"/>
</dbReference>
<dbReference type="Gramene" id="Pp3c19_21390V3.2">
    <property type="protein sequence ID" value="Pp3c19_21390V3.2"/>
    <property type="gene ID" value="Pp3c19_21390"/>
</dbReference>
<keyword evidence="1" id="KW-0479">Metal-binding</keyword>
<dbReference type="InterPro" id="IPR013087">
    <property type="entry name" value="Znf_C2H2_type"/>
</dbReference>
<dbReference type="EnsemblPlants" id="Pp3c19_21390V3.2">
    <property type="protein sequence ID" value="Pp3c19_21390V3.2"/>
    <property type="gene ID" value="Pp3c19_21390"/>
</dbReference>
<dbReference type="SMART" id="SM00355">
    <property type="entry name" value="ZnF_C2H2"/>
    <property type="match status" value="4"/>
</dbReference>
<feature type="compositionally biased region" description="Polar residues" evidence="2">
    <location>
        <begin position="124"/>
        <end position="137"/>
    </location>
</feature>
<feature type="domain" description="C2H2-type" evidence="3">
    <location>
        <begin position="247"/>
        <end position="269"/>
    </location>
</feature>
<feature type="region of interest" description="Disordered" evidence="2">
    <location>
        <begin position="1"/>
        <end position="70"/>
    </location>
</feature>
<evidence type="ECO:0000259" key="3">
    <source>
        <dbReference type="PROSITE" id="PS50157"/>
    </source>
</evidence>
<feature type="compositionally biased region" description="Low complexity" evidence="2">
    <location>
        <begin position="169"/>
        <end position="186"/>
    </location>
</feature>
<evidence type="ECO:0000313" key="6">
    <source>
        <dbReference type="Proteomes" id="UP000006727"/>
    </source>
</evidence>
<dbReference type="Gene3D" id="3.30.160.60">
    <property type="entry name" value="Classic Zinc Finger"/>
    <property type="match status" value="1"/>
</dbReference>
<dbReference type="GO" id="GO:0008270">
    <property type="term" value="F:zinc ion binding"/>
    <property type="evidence" value="ECO:0007669"/>
    <property type="project" value="UniProtKB-KW"/>
</dbReference>
<feature type="compositionally biased region" description="Low complexity" evidence="2">
    <location>
        <begin position="220"/>
        <end position="230"/>
    </location>
</feature>
<dbReference type="GeneID" id="112295722"/>
<reference evidence="5" key="3">
    <citation type="submission" date="2020-12" db="UniProtKB">
        <authorList>
            <consortium name="EnsemblPlants"/>
        </authorList>
    </citation>
    <scope>IDENTIFICATION</scope>
</reference>
<dbReference type="RefSeq" id="XP_024403370.1">
    <property type="nucleotide sequence ID" value="XM_024547602.2"/>
</dbReference>
<feature type="compositionally biased region" description="Basic and acidic residues" evidence="2">
    <location>
        <begin position="210"/>
        <end position="219"/>
    </location>
</feature>
<reference evidence="4 6" key="1">
    <citation type="journal article" date="2008" name="Science">
        <title>The Physcomitrella genome reveals evolutionary insights into the conquest of land by plants.</title>
        <authorList>
            <person name="Rensing S."/>
            <person name="Lang D."/>
            <person name="Zimmer A."/>
            <person name="Terry A."/>
            <person name="Salamov A."/>
            <person name="Shapiro H."/>
            <person name="Nishiyama T."/>
            <person name="Perroud P.-F."/>
            <person name="Lindquist E."/>
            <person name="Kamisugi Y."/>
            <person name="Tanahashi T."/>
            <person name="Sakakibara K."/>
            <person name="Fujita T."/>
            <person name="Oishi K."/>
            <person name="Shin-I T."/>
            <person name="Kuroki Y."/>
            <person name="Toyoda A."/>
            <person name="Suzuki Y."/>
            <person name="Hashimoto A."/>
            <person name="Yamaguchi K."/>
            <person name="Sugano A."/>
            <person name="Kohara Y."/>
            <person name="Fujiyama A."/>
            <person name="Anterola A."/>
            <person name="Aoki S."/>
            <person name="Ashton N."/>
            <person name="Barbazuk W.B."/>
            <person name="Barker E."/>
            <person name="Bennetzen J."/>
            <person name="Bezanilla M."/>
            <person name="Blankenship R."/>
            <person name="Cho S.H."/>
            <person name="Dutcher S."/>
            <person name="Estelle M."/>
            <person name="Fawcett J.A."/>
            <person name="Gundlach H."/>
            <person name="Hanada K."/>
            <person name="Heyl A."/>
            <person name="Hicks K.A."/>
            <person name="Hugh J."/>
            <person name="Lohr M."/>
            <person name="Mayer K."/>
            <person name="Melkozernov A."/>
            <person name="Murata T."/>
            <person name="Nelson D."/>
            <person name="Pils B."/>
            <person name="Prigge M."/>
            <person name="Reiss B."/>
            <person name="Renner T."/>
            <person name="Rombauts S."/>
            <person name="Rushton P."/>
            <person name="Sanderfoot A."/>
            <person name="Schween G."/>
            <person name="Shiu S.-H."/>
            <person name="Stueber K."/>
            <person name="Theodoulou F.L."/>
            <person name="Tu H."/>
            <person name="Van de Peer Y."/>
            <person name="Verrier P.J."/>
            <person name="Waters E."/>
            <person name="Wood A."/>
            <person name="Yang L."/>
            <person name="Cove D."/>
            <person name="Cuming A."/>
            <person name="Hasebe M."/>
            <person name="Lucas S."/>
            <person name="Mishler D.B."/>
            <person name="Reski R."/>
            <person name="Grigoriev I."/>
            <person name="Quatrano R.S."/>
            <person name="Boore J.L."/>
        </authorList>
    </citation>
    <scope>NUCLEOTIDE SEQUENCE [LARGE SCALE GENOMIC DNA]</scope>
    <source>
        <strain evidence="5 6">cv. Gransden 2004</strain>
    </source>
</reference>
<feature type="region of interest" description="Disordered" evidence="2">
    <location>
        <begin position="346"/>
        <end position="460"/>
    </location>
</feature>
<dbReference type="STRING" id="3218.A0A2K1IZ88"/>
<feature type="compositionally biased region" description="Pro residues" evidence="2">
    <location>
        <begin position="380"/>
        <end position="390"/>
    </location>
</feature>
<dbReference type="Gramene" id="Pp3c19_21390V3.1">
    <property type="protein sequence ID" value="Pp3c19_21390V3.1"/>
    <property type="gene ID" value="Pp3c19_21390"/>
</dbReference>
<dbReference type="OrthoDB" id="6077919at2759"/>
<evidence type="ECO:0000256" key="1">
    <source>
        <dbReference type="PROSITE-ProRule" id="PRU00042"/>
    </source>
</evidence>
<evidence type="ECO:0000313" key="4">
    <source>
        <dbReference type="EMBL" id="PNR34593.1"/>
    </source>
</evidence>
<gene>
    <name evidence="5" type="primary">LOC112295722</name>
    <name evidence="4" type="ORF">PHYPA_024410</name>
</gene>
<reference evidence="4 6" key="2">
    <citation type="journal article" date="2018" name="Plant J.">
        <title>The Physcomitrella patens chromosome-scale assembly reveals moss genome structure and evolution.</title>
        <authorList>
            <person name="Lang D."/>
            <person name="Ullrich K.K."/>
            <person name="Murat F."/>
            <person name="Fuchs J."/>
            <person name="Jenkins J."/>
            <person name="Haas F.B."/>
            <person name="Piednoel M."/>
            <person name="Gundlach H."/>
            <person name="Van Bel M."/>
            <person name="Meyberg R."/>
            <person name="Vives C."/>
            <person name="Morata J."/>
            <person name="Symeonidi A."/>
            <person name="Hiss M."/>
            <person name="Muchero W."/>
            <person name="Kamisugi Y."/>
            <person name="Saleh O."/>
            <person name="Blanc G."/>
            <person name="Decker E.L."/>
            <person name="van Gessel N."/>
            <person name="Grimwood J."/>
            <person name="Hayes R.D."/>
            <person name="Graham S.W."/>
            <person name="Gunter L.E."/>
            <person name="McDaniel S.F."/>
            <person name="Hoernstein S.N.W."/>
            <person name="Larsson A."/>
            <person name="Li F.W."/>
            <person name="Perroud P.F."/>
            <person name="Phillips J."/>
            <person name="Ranjan P."/>
            <person name="Rokshar D.S."/>
            <person name="Rothfels C.J."/>
            <person name="Schneider L."/>
            <person name="Shu S."/>
            <person name="Stevenson D.W."/>
            <person name="Thummler F."/>
            <person name="Tillich M."/>
            <person name="Villarreal Aguilar J.C."/>
            <person name="Widiez T."/>
            <person name="Wong G.K."/>
            <person name="Wymore A."/>
            <person name="Zhang Y."/>
            <person name="Zimmer A.D."/>
            <person name="Quatrano R.S."/>
            <person name="Mayer K.F.X."/>
            <person name="Goodstein D."/>
            <person name="Casacuberta J.M."/>
            <person name="Vandepoele K."/>
            <person name="Reski R."/>
            <person name="Cuming A.C."/>
            <person name="Tuskan G.A."/>
            <person name="Maumus F."/>
            <person name="Salse J."/>
            <person name="Schmutz J."/>
            <person name="Rensing S.A."/>
        </authorList>
    </citation>
    <scope>NUCLEOTIDE SEQUENCE [LARGE SCALE GENOMIC DNA]</scope>
    <source>
        <strain evidence="5 6">cv. Gransden 2004</strain>
    </source>
</reference>
<feature type="region of interest" description="Disordered" evidence="2">
    <location>
        <begin position="501"/>
        <end position="539"/>
    </location>
</feature>
<feature type="region of interest" description="Disordered" evidence="2">
    <location>
        <begin position="116"/>
        <end position="241"/>
    </location>
</feature>
<dbReference type="Pfam" id="PF13912">
    <property type="entry name" value="zf-C2H2_6"/>
    <property type="match status" value="4"/>
</dbReference>
<protein>
    <recommendedName>
        <fullName evidence="3">C2H2-type domain-containing protein</fullName>
    </recommendedName>
</protein>
<dbReference type="Proteomes" id="UP000006727">
    <property type="component" value="Chromosome 19"/>
</dbReference>
<proteinExistence type="predicted"/>
<organism evidence="4">
    <name type="scientific">Physcomitrium patens</name>
    <name type="common">Spreading-leaved earth moss</name>
    <name type="synonym">Physcomitrella patens</name>
    <dbReference type="NCBI Taxonomy" id="3218"/>
    <lineage>
        <taxon>Eukaryota</taxon>
        <taxon>Viridiplantae</taxon>
        <taxon>Streptophyta</taxon>
        <taxon>Embryophyta</taxon>
        <taxon>Bryophyta</taxon>
        <taxon>Bryophytina</taxon>
        <taxon>Bryopsida</taxon>
        <taxon>Funariidae</taxon>
        <taxon>Funariales</taxon>
        <taxon>Funariaceae</taxon>
        <taxon>Physcomitrium</taxon>
    </lineage>
</organism>
<feature type="compositionally biased region" description="Basic and acidic residues" evidence="2">
    <location>
        <begin position="14"/>
        <end position="31"/>
    </location>
</feature>
<dbReference type="AlphaFoldDB" id="A0A2K1IZ88"/>